<proteinExistence type="predicted"/>
<sequence>HPLSESNPELERALVKLSDQILGAYLIITSATGSVPAFEPVLYATQVVAGANYYVKMMVLPGGNSGGDSDYVLPKFIHVKIFDQSWTKTIELTGISVNMTFQDPFEYDMPAPPSPQ</sequence>
<accession>A0A9P6QPD9</accession>
<keyword evidence="2" id="KW-1185">Reference proteome</keyword>
<comment type="caution">
    <text evidence="1">The sequence shown here is derived from an EMBL/GenBank/DDBJ whole genome shotgun (WGS) entry which is preliminary data.</text>
</comment>
<reference evidence="1" key="1">
    <citation type="journal article" date="2020" name="Fungal Divers.">
        <title>Resolving the Mortierellaceae phylogeny through synthesis of multi-gene phylogenetics and phylogenomics.</title>
        <authorList>
            <person name="Vandepol N."/>
            <person name="Liber J."/>
            <person name="Desiro A."/>
            <person name="Na H."/>
            <person name="Kennedy M."/>
            <person name="Barry K."/>
            <person name="Grigoriev I.V."/>
            <person name="Miller A.N."/>
            <person name="O'Donnell K."/>
            <person name="Stajich J.E."/>
            <person name="Bonito G."/>
        </authorList>
    </citation>
    <scope>NUCLEOTIDE SEQUENCE</scope>
    <source>
        <strain evidence="1">NVP60</strain>
    </source>
</reference>
<dbReference type="Proteomes" id="UP000823405">
    <property type="component" value="Unassembled WGS sequence"/>
</dbReference>
<dbReference type="InterPro" id="IPR046350">
    <property type="entry name" value="Cystatin_sf"/>
</dbReference>
<dbReference type="EMBL" id="JAAAIN010005556">
    <property type="protein sequence ID" value="KAG0273932.1"/>
    <property type="molecule type" value="Genomic_DNA"/>
</dbReference>
<organism evidence="1 2">
    <name type="scientific">Linnemannia gamsii</name>
    <dbReference type="NCBI Taxonomy" id="64522"/>
    <lineage>
        <taxon>Eukaryota</taxon>
        <taxon>Fungi</taxon>
        <taxon>Fungi incertae sedis</taxon>
        <taxon>Mucoromycota</taxon>
        <taxon>Mortierellomycotina</taxon>
        <taxon>Mortierellomycetes</taxon>
        <taxon>Mortierellales</taxon>
        <taxon>Mortierellaceae</taxon>
        <taxon>Linnemannia</taxon>
    </lineage>
</organism>
<gene>
    <name evidence="1" type="ORF">BGZ97_010592</name>
</gene>
<dbReference type="AlphaFoldDB" id="A0A9P6QPD9"/>
<dbReference type="SUPFAM" id="SSF54403">
    <property type="entry name" value="Cystatin/monellin"/>
    <property type="match status" value="1"/>
</dbReference>
<evidence type="ECO:0008006" key="3">
    <source>
        <dbReference type="Google" id="ProtNLM"/>
    </source>
</evidence>
<feature type="non-terminal residue" evidence="1">
    <location>
        <position position="1"/>
    </location>
</feature>
<evidence type="ECO:0000313" key="2">
    <source>
        <dbReference type="Proteomes" id="UP000823405"/>
    </source>
</evidence>
<dbReference type="InterPro" id="IPR000010">
    <property type="entry name" value="Cystatin_dom"/>
</dbReference>
<name>A0A9P6QPD9_9FUNG</name>
<dbReference type="Gene3D" id="3.10.450.10">
    <property type="match status" value="1"/>
</dbReference>
<dbReference type="OrthoDB" id="2429551at2759"/>
<dbReference type="CDD" id="cd00042">
    <property type="entry name" value="CY"/>
    <property type="match status" value="1"/>
</dbReference>
<protein>
    <recommendedName>
        <fullName evidence="3">Cystatin domain-containing protein</fullName>
    </recommendedName>
</protein>
<dbReference type="GO" id="GO:0004869">
    <property type="term" value="F:cysteine-type endopeptidase inhibitor activity"/>
    <property type="evidence" value="ECO:0007669"/>
    <property type="project" value="InterPro"/>
</dbReference>
<evidence type="ECO:0000313" key="1">
    <source>
        <dbReference type="EMBL" id="KAG0273932.1"/>
    </source>
</evidence>